<dbReference type="PANTHER" id="PTHR33546:SF1">
    <property type="entry name" value="LARGE, MULTIFUNCTIONAL SECRETED PROTEIN"/>
    <property type="match status" value="1"/>
</dbReference>
<dbReference type="InterPro" id="IPR011042">
    <property type="entry name" value="6-blade_b-propeller_TolB-like"/>
</dbReference>
<dbReference type="PROSITE" id="PS51007">
    <property type="entry name" value="CYTC"/>
    <property type="match status" value="1"/>
</dbReference>
<dbReference type="GO" id="GO:0009055">
    <property type="term" value="F:electron transfer activity"/>
    <property type="evidence" value="ECO:0007669"/>
    <property type="project" value="InterPro"/>
</dbReference>
<dbReference type="AlphaFoldDB" id="A0A1T5A352"/>
<sequence>MQTFMKKNRGLVAALQVLLLASACQTEKEDESVKVDTGPKVEKITAAPDFVVEHLYSPSENKEGSWVAMTFDDKGRMIVSDQFGALYRIELPELGMDTLAAKPQRLAFPGDEWKDDTTQTKVGMGYAQGLLWAFNSLYVMVNHRGDTTFERSSGLYRLKDNDNDDQFDEITLLKSFEGDGEHGPHSIILGPDGQSIYLVCGNHTDVPKMDSYLLPSNWDEDNIFQSIKDPRGHATDRMAPGGWIAKTDSLGKHWQLVAAGFRNTFDIAFNDDDELFAYDSDMEWDFGMPWYRPTRLLHVTKGAEFGWRTGNSKWATYYPDNLPSLLNIGQGSPTNLVFAGNAKFPDKYRNSLLAFDWSFGIIYAVQLEQEGATYRASAEEFLSGAPLPLTDGEIGPDGALYFLTGGRKLDSDLYRVYYKDHNNVKDKLNRGDNLSEEMAIRRQLESYYEHPADSNVVNEVWPYLNHDDRHVRYAATVALMHQPIKLWGKKVFRERNIRTVTHATVAMAKTGHPALQSVMLRKLMTVDINRISKENKIDLLRAFELVLYRMGEPEPEIGQRLIGYFANAYPTTDNALNREFSKLLIQLRAPYAIERTLSLLESAKDDSTTLEPILTSSSDLIMRNPQYGLDIANTLAKTPPAQQIYYATALSKATEGWTPELYERYFKWFYGAFGYKGGNSFIGFLDAARKLALENVPKAQFAHYNTISGDSLLAESGKALFENVEPPKGPGRNWKIEDALKSVEEDKGKRNFERGKELFVAIRCASCHTMRGEGGAIGPDLTQLGTRFSVRDMLEAIIDPNIVISDQYESKVLVLNDGSSVMGRLVSEDENVYSVSQNPYAPQVLKEIPKRDVREVRVSKVSIMPPGTLNVLNEEELKDLMAYLMAGGNEDSPTYKGK</sequence>
<dbReference type="PROSITE" id="PS51257">
    <property type="entry name" value="PROKAR_LIPOPROTEIN"/>
    <property type="match status" value="1"/>
</dbReference>
<dbReference type="GO" id="GO:0020037">
    <property type="term" value="F:heme binding"/>
    <property type="evidence" value="ECO:0007669"/>
    <property type="project" value="InterPro"/>
</dbReference>
<dbReference type="Gene3D" id="2.120.10.30">
    <property type="entry name" value="TolB, C-terminal domain"/>
    <property type="match status" value="1"/>
</dbReference>
<dbReference type="EMBL" id="FUYS01000001">
    <property type="protein sequence ID" value="SKB29410.1"/>
    <property type="molecule type" value="Genomic_DNA"/>
</dbReference>
<dbReference type="InterPro" id="IPR009056">
    <property type="entry name" value="Cyt_c-like_dom"/>
</dbReference>
<evidence type="ECO:0000256" key="4">
    <source>
        <dbReference type="PROSITE-ProRule" id="PRU00433"/>
    </source>
</evidence>
<dbReference type="OrthoDB" id="627427at2"/>
<keyword evidence="2 4" id="KW-0479">Metal-binding</keyword>
<dbReference type="InterPro" id="IPR011041">
    <property type="entry name" value="Quinoprot_gluc/sorb_DH_b-prop"/>
</dbReference>
<reference evidence="6 7" key="1">
    <citation type="submission" date="2017-02" db="EMBL/GenBank/DDBJ databases">
        <authorList>
            <person name="Peterson S.W."/>
        </authorList>
    </citation>
    <scope>NUCLEOTIDE SEQUENCE [LARGE SCALE GENOMIC DNA]</scope>
    <source>
        <strain evidence="6 7">DSM 22899</strain>
    </source>
</reference>
<keyword evidence="3 4" id="KW-0408">Iron</keyword>
<protein>
    <submittedName>
        <fullName evidence="6">Putative heme-binding domain-containing protein</fullName>
    </submittedName>
</protein>
<evidence type="ECO:0000259" key="5">
    <source>
        <dbReference type="PROSITE" id="PS51007"/>
    </source>
</evidence>
<name>A0A1T5A352_9SPHI</name>
<gene>
    <name evidence="6" type="ORF">SAMN05660226_00521</name>
</gene>
<dbReference type="STRING" id="623280.SAMN05660226_00521"/>
<feature type="domain" description="Cytochrome c" evidence="5">
    <location>
        <begin position="750"/>
        <end position="888"/>
    </location>
</feature>
<keyword evidence="7" id="KW-1185">Reference proteome</keyword>
<dbReference type="SUPFAM" id="SSF46626">
    <property type="entry name" value="Cytochrome c"/>
    <property type="match status" value="1"/>
</dbReference>
<organism evidence="6 7">
    <name type="scientific">Parapedobacter luteus</name>
    <dbReference type="NCBI Taxonomy" id="623280"/>
    <lineage>
        <taxon>Bacteria</taxon>
        <taxon>Pseudomonadati</taxon>
        <taxon>Bacteroidota</taxon>
        <taxon>Sphingobacteriia</taxon>
        <taxon>Sphingobacteriales</taxon>
        <taxon>Sphingobacteriaceae</taxon>
        <taxon>Parapedobacter</taxon>
    </lineage>
</organism>
<dbReference type="InterPro" id="IPR036909">
    <property type="entry name" value="Cyt_c-like_dom_sf"/>
</dbReference>
<evidence type="ECO:0000256" key="3">
    <source>
        <dbReference type="ARBA" id="ARBA00023004"/>
    </source>
</evidence>
<dbReference type="NCBIfam" id="TIGR02603">
    <property type="entry name" value="CxxCH_TIGR02603"/>
    <property type="match status" value="1"/>
</dbReference>
<evidence type="ECO:0000256" key="2">
    <source>
        <dbReference type="ARBA" id="ARBA00022723"/>
    </source>
</evidence>
<keyword evidence="1 4" id="KW-0349">Heme</keyword>
<evidence type="ECO:0000313" key="7">
    <source>
        <dbReference type="Proteomes" id="UP000190541"/>
    </source>
</evidence>
<dbReference type="Gene3D" id="1.10.760.10">
    <property type="entry name" value="Cytochrome c-like domain"/>
    <property type="match status" value="1"/>
</dbReference>
<dbReference type="Pfam" id="PF00034">
    <property type="entry name" value="Cytochrom_C"/>
    <property type="match status" value="1"/>
</dbReference>
<dbReference type="PANTHER" id="PTHR33546">
    <property type="entry name" value="LARGE, MULTIFUNCTIONAL SECRETED PROTEIN-RELATED"/>
    <property type="match status" value="1"/>
</dbReference>
<dbReference type="SUPFAM" id="SSF50952">
    <property type="entry name" value="Soluble quinoprotein glucose dehydrogenase"/>
    <property type="match status" value="1"/>
</dbReference>
<dbReference type="GO" id="GO:0046872">
    <property type="term" value="F:metal ion binding"/>
    <property type="evidence" value="ECO:0007669"/>
    <property type="project" value="UniProtKB-KW"/>
</dbReference>
<accession>A0A1T5A352</accession>
<evidence type="ECO:0000256" key="1">
    <source>
        <dbReference type="ARBA" id="ARBA00022617"/>
    </source>
</evidence>
<proteinExistence type="predicted"/>
<evidence type="ECO:0000313" key="6">
    <source>
        <dbReference type="EMBL" id="SKB29410.1"/>
    </source>
</evidence>
<dbReference type="InterPro" id="IPR013427">
    <property type="entry name" value="Haem-bd_dom_put"/>
</dbReference>
<dbReference type="Proteomes" id="UP000190541">
    <property type="component" value="Unassembled WGS sequence"/>
</dbReference>